<keyword evidence="6" id="KW-0963">Cytoplasm</keyword>
<dbReference type="eggNOG" id="COG0308">
    <property type="taxonomic scope" value="Bacteria"/>
</dbReference>
<feature type="active site" description="Proton donor" evidence="12">
    <location>
        <position position="418"/>
    </location>
</feature>
<dbReference type="Gene3D" id="2.60.40.1730">
    <property type="entry name" value="tricorn interacting facor f3 domain"/>
    <property type="match status" value="1"/>
</dbReference>
<dbReference type="InterPro" id="IPR001930">
    <property type="entry name" value="Peptidase_M1"/>
</dbReference>
<keyword evidence="17" id="KW-1185">Reference proteome</keyword>
<dbReference type="InterPro" id="IPR034015">
    <property type="entry name" value="M1_LTA4H"/>
</dbReference>
<dbReference type="InterPro" id="IPR027268">
    <property type="entry name" value="Peptidase_M4/M1_CTD_sf"/>
</dbReference>
<sequence>MPLRLHLLAISAALGLAACTGVPVARTAAPARPALTAQTLSSGGGMPAEQARVHFDHAELHFTVLPATQSIDARAILSFTAKSATDTLLLDLDRNLPIGAIELDGRPLAASAWSNPDGRLRIRLPAPLATGGKLSVTIRYGGKPHVAKKAPWDGGFVWSHTADGQPWVASAVEGEGCDLFWPCIDQPQGEPDLVDTWITVLKTLAAPGNGVLVGITDAGDSHTYHWRAKHPDTYAISINVGPFKLLEGNYASRYGNTIPMELWYLPEHAAGARQLFGEFPRLLDFFEQQIGPYPFGDEKMGVVETPHLGMEHQTINAYGNRYRLNGYGYDSLLQHEFAHEWFGNQLTNADWDDMWLHESFGTYMQSLYSQYLNGDMDYFSWLHELRLKLRNRHPIVSGSSRTEEQVYDEKAGPGQDIYNKGALMLHTLRQLIGDEAFFDSIRRLVYGRPDPRPGNFSPRYASTGDYVAIVNQVTGRKLDWFFDVYLRDATLPRLDEQRVGDTLKLRWVTQHGKPFPMPVEVQVGDTLHTLPMSDGSGQLQVPAGSLLIVDPRSKVLREMPHVVAYQQWMKQQRAAPRAGK</sequence>
<evidence type="ECO:0000256" key="5">
    <source>
        <dbReference type="ARBA" id="ARBA00015611"/>
    </source>
</evidence>
<keyword evidence="7" id="KW-0645">Protease</keyword>
<dbReference type="STRING" id="416169.RHOFW104T7_11740"/>
<evidence type="ECO:0000256" key="1">
    <source>
        <dbReference type="ARBA" id="ARBA00000098"/>
    </source>
</evidence>
<dbReference type="GO" id="GO:0008270">
    <property type="term" value="F:zinc ion binding"/>
    <property type="evidence" value="ECO:0007669"/>
    <property type="project" value="InterPro"/>
</dbReference>
<proteinExistence type="inferred from homology"/>
<keyword evidence="11" id="KW-0482">Metalloprotease</keyword>
<dbReference type="InterPro" id="IPR014782">
    <property type="entry name" value="Peptidase_M1_dom"/>
</dbReference>
<evidence type="ECO:0000256" key="3">
    <source>
        <dbReference type="ARBA" id="ARBA00010136"/>
    </source>
</evidence>
<evidence type="ECO:0000256" key="13">
    <source>
        <dbReference type="PIRSR" id="PIRSR634015-3"/>
    </source>
</evidence>
<dbReference type="SUPFAM" id="SSF55486">
    <property type="entry name" value="Metalloproteases ('zincins'), catalytic domain"/>
    <property type="match status" value="1"/>
</dbReference>
<name>A0A154QIJ6_9GAMM</name>
<evidence type="ECO:0000256" key="12">
    <source>
        <dbReference type="PIRSR" id="PIRSR634015-1"/>
    </source>
</evidence>
<evidence type="ECO:0000259" key="15">
    <source>
        <dbReference type="Pfam" id="PF01433"/>
    </source>
</evidence>
<keyword evidence="14" id="KW-0732">Signal</keyword>
<evidence type="ECO:0000256" key="8">
    <source>
        <dbReference type="ARBA" id="ARBA00022723"/>
    </source>
</evidence>
<comment type="catalytic activity">
    <reaction evidence="1">
        <text>Release of an N-terminal amino acid, Xaa-|-Yaa- from a peptide, amide or arylamide. Xaa is preferably Ala, but may be most amino acids including Pro (slow action). When a terminal hydrophobic residue is followed by a prolyl residue, the two may be released as an intact Xaa-Pro dipeptide.</text>
        <dbReference type="EC" id="3.4.11.2"/>
    </reaction>
</comment>
<evidence type="ECO:0000313" key="16">
    <source>
        <dbReference type="EMBL" id="KZC23820.1"/>
    </source>
</evidence>
<dbReference type="EMBL" id="LVJS01000039">
    <property type="protein sequence ID" value="KZC23820.1"/>
    <property type="molecule type" value="Genomic_DNA"/>
</dbReference>
<evidence type="ECO:0000256" key="10">
    <source>
        <dbReference type="ARBA" id="ARBA00022833"/>
    </source>
</evidence>
<dbReference type="AlphaFoldDB" id="A0A154QIJ6"/>
<dbReference type="GO" id="GO:0016285">
    <property type="term" value="F:alanyl aminopeptidase activity"/>
    <property type="evidence" value="ECO:0007669"/>
    <property type="project" value="UniProtKB-EC"/>
</dbReference>
<dbReference type="Pfam" id="PF01433">
    <property type="entry name" value="Peptidase_M1"/>
    <property type="match status" value="1"/>
</dbReference>
<comment type="subcellular location">
    <subcellularLocation>
        <location evidence="2">Cytoplasm</location>
    </subcellularLocation>
</comment>
<evidence type="ECO:0000256" key="2">
    <source>
        <dbReference type="ARBA" id="ARBA00004496"/>
    </source>
</evidence>
<comment type="cofactor">
    <cofactor evidence="13">
        <name>Zn(2+)</name>
        <dbReference type="ChEBI" id="CHEBI:29105"/>
    </cofactor>
    <text evidence="13">Binds 1 zinc ion per subunit.</text>
</comment>
<feature type="active site" description="Proton acceptor" evidence="12">
    <location>
        <position position="336"/>
    </location>
</feature>
<dbReference type="EC" id="3.4.11.2" evidence="4"/>
<dbReference type="GO" id="GO:0008237">
    <property type="term" value="F:metallopeptidase activity"/>
    <property type="evidence" value="ECO:0007669"/>
    <property type="project" value="UniProtKB-KW"/>
</dbReference>
<feature type="chain" id="PRO_5007600089" description="Aminopeptidase N" evidence="14">
    <location>
        <begin position="18"/>
        <end position="580"/>
    </location>
</feature>
<feature type="binding site" evidence="13">
    <location>
        <position position="339"/>
    </location>
    <ligand>
        <name>Zn(2+)</name>
        <dbReference type="ChEBI" id="CHEBI:29105"/>
        <note>catalytic</note>
    </ligand>
</feature>
<dbReference type="RefSeq" id="WP_008437237.1">
    <property type="nucleotide sequence ID" value="NZ_LVJS01000039.1"/>
</dbReference>
<evidence type="ECO:0000256" key="11">
    <source>
        <dbReference type="ARBA" id="ARBA00023049"/>
    </source>
</evidence>
<dbReference type="PANTHER" id="PTHR45726">
    <property type="entry name" value="LEUKOTRIENE A-4 HYDROLASE"/>
    <property type="match status" value="1"/>
</dbReference>
<comment type="caution">
    <text evidence="16">The sequence shown here is derived from an EMBL/GenBank/DDBJ whole genome shotgun (WGS) entry which is preliminary data.</text>
</comment>
<feature type="domain" description="Peptidase M1 membrane alanine aminopeptidase" evidence="15">
    <location>
        <begin position="330"/>
        <end position="483"/>
    </location>
</feature>
<evidence type="ECO:0000256" key="4">
    <source>
        <dbReference type="ARBA" id="ARBA00012564"/>
    </source>
</evidence>
<keyword evidence="10 13" id="KW-0862">Zinc</keyword>
<dbReference type="SUPFAM" id="SSF63737">
    <property type="entry name" value="Leukotriene A4 hydrolase N-terminal domain"/>
    <property type="match status" value="1"/>
</dbReference>
<dbReference type="PROSITE" id="PS51257">
    <property type="entry name" value="PROKAR_LIPOPROTEIN"/>
    <property type="match status" value="1"/>
</dbReference>
<evidence type="ECO:0000256" key="7">
    <source>
        <dbReference type="ARBA" id="ARBA00022670"/>
    </source>
</evidence>
<gene>
    <name evidence="16" type="ORF">RHOFW104T7_11740</name>
</gene>
<organism evidence="16 17">
    <name type="scientific">Rhodanobacter thiooxydans</name>
    <dbReference type="NCBI Taxonomy" id="416169"/>
    <lineage>
        <taxon>Bacteria</taxon>
        <taxon>Pseudomonadati</taxon>
        <taxon>Pseudomonadota</taxon>
        <taxon>Gammaproteobacteria</taxon>
        <taxon>Lysobacterales</taxon>
        <taxon>Rhodanobacteraceae</taxon>
        <taxon>Rhodanobacter</taxon>
    </lineage>
</organism>
<dbReference type="PANTHER" id="PTHR45726:SF3">
    <property type="entry name" value="LEUKOTRIENE A-4 HYDROLASE"/>
    <property type="match status" value="1"/>
</dbReference>
<feature type="binding site" evidence="13">
    <location>
        <position position="358"/>
    </location>
    <ligand>
        <name>Zn(2+)</name>
        <dbReference type="ChEBI" id="CHEBI:29105"/>
        <note>catalytic</note>
    </ligand>
</feature>
<dbReference type="InterPro" id="IPR042097">
    <property type="entry name" value="Aminopeptidase_N-like_N_sf"/>
</dbReference>
<dbReference type="Gene3D" id="1.10.390.10">
    <property type="entry name" value="Neutral Protease Domain 2"/>
    <property type="match status" value="1"/>
</dbReference>
<dbReference type="GO" id="GO:0006508">
    <property type="term" value="P:proteolysis"/>
    <property type="evidence" value="ECO:0007669"/>
    <property type="project" value="UniProtKB-KW"/>
</dbReference>
<feature type="binding site" evidence="13">
    <location>
        <position position="335"/>
    </location>
    <ligand>
        <name>Zn(2+)</name>
        <dbReference type="ChEBI" id="CHEBI:29105"/>
        <note>catalytic</note>
    </ligand>
</feature>
<dbReference type="PRINTS" id="PR00756">
    <property type="entry name" value="ALADIPTASE"/>
</dbReference>
<evidence type="ECO:0000256" key="6">
    <source>
        <dbReference type="ARBA" id="ARBA00022490"/>
    </source>
</evidence>
<evidence type="ECO:0000256" key="14">
    <source>
        <dbReference type="SAM" id="SignalP"/>
    </source>
</evidence>
<dbReference type="Proteomes" id="UP000076131">
    <property type="component" value="Unassembled WGS sequence"/>
</dbReference>
<dbReference type="CDD" id="cd09603">
    <property type="entry name" value="M1_APN_like"/>
    <property type="match status" value="1"/>
</dbReference>
<evidence type="ECO:0000313" key="17">
    <source>
        <dbReference type="Proteomes" id="UP000076131"/>
    </source>
</evidence>
<evidence type="ECO:0000256" key="9">
    <source>
        <dbReference type="ARBA" id="ARBA00022801"/>
    </source>
</evidence>
<keyword evidence="9" id="KW-0378">Hydrolase</keyword>
<accession>A0A154QIJ6</accession>
<comment type="similarity">
    <text evidence="3">Belongs to the peptidase M1 family.</text>
</comment>
<keyword evidence="8 13" id="KW-0479">Metal-binding</keyword>
<protein>
    <recommendedName>
        <fullName evidence="5">Aminopeptidase N</fullName>
        <ecNumber evidence="4">3.4.11.2</ecNumber>
    </recommendedName>
</protein>
<dbReference type="GO" id="GO:0005737">
    <property type="term" value="C:cytoplasm"/>
    <property type="evidence" value="ECO:0007669"/>
    <property type="project" value="UniProtKB-SubCell"/>
</dbReference>
<feature type="signal peptide" evidence="14">
    <location>
        <begin position="1"/>
        <end position="17"/>
    </location>
</feature>
<reference evidence="16 17" key="1">
    <citation type="journal article" date="2016" name="MBio">
        <title>Lateral Gene Transfer in a Heavy Metal-Contaminated-Groundwater Microbial Community.</title>
        <authorList>
            <person name="Hemme C.L."/>
            <person name="Green S.J."/>
            <person name="Rishishwar L."/>
            <person name="Prakash O."/>
            <person name="Pettenato A."/>
            <person name="Chakraborty R."/>
            <person name="Deutschbauer A.M."/>
            <person name="Van Nostrand J.D."/>
            <person name="Wu L."/>
            <person name="He Z."/>
            <person name="Jordan I.K."/>
            <person name="Hazen T.C."/>
            <person name="Arkin A.P."/>
            <person name="Kostka J.E."/>
            <person name="Zhou J."/>
        </authorList>
    </citation>
    <scope>NUCLEOTIDE SEQUENCE [LARGE SCALE GENOMIC DNA]</scope>
    <source>
        <strain evidence="16 17">FW104-T7</strain>
    </source>
</reference>